<evidence type="ECO:0000256" key="5">
    <source>
        <dbReference type="ARBA" id="ARBA00023002"/>
    </source>
</evidence>
<feature type="binding site" evidence="6">
    <location>
        <position position="206"/>
    </location>
    <ligand>
        <name>Mn(2+)</name>
        <dbReference type="ChEBI" id="CHEBI:29035"/>
    </ligand>
</feature>
<evidence type="ECO:0000256" key="7">
    <source>
        <dbReference type="RuleBase" id="RU000414"/>
    </source>
</evidence>
<evidence type="ECO:0000313" key="10">
    <source>
        <dbReference type="EMBL" id="OKH22577.1"/>
    </source>
</evidence>
<dbReference type="InterPro" id="IPR001189">
    <property type="entry name" value="Mn/Fe_SOD"/>
</dbReference>
<dbReference type="RefSeq" id="WP_073599873.1">
    <property type="nucleotide sequence ID" value="NZ_MRCB01000013.1"/>
</dbReference>
<dbReference type="InterPro" id="IPR036314">
    <property type="entry name" value="SOD_C_sf"/>
</dbReference>
<dbReference type="PROSITE" id="PS51318">
    <property type="entry name" value="TAT"/>
    <property type="match status" value="1"/>
</dbReference>
<dbReference type="PANTHER" id="PTHR43595">
    <property type="entry name" value="37S RIBOSOMAL PROTEIN S26, MITOCHONDRIAL"/>
    <property type="match status" value="1"/>
</dbReference>
<keyword evidence="11" id="KW-1185">Reference proteome</keyword>
<dbReference type="AlphaFoldDB" id="A0A1U7HG70"/>
<evidence type="ECO:0000256" key="1">
    <source>
        <dbReference type="ARBA" id="ARBA00008714"/>
    </source>
</evidence>
<evidence type="ECO:0000256" key="4">
    <source>
        <dbReference type="ARBA" id="ARBA00022723"/>
    </source>
</evidence>
<dbReference type="Pfam" id="PF00081">
    <property type="entry name" value="Sod_Fe_N"/>
    <property type="match status" value="1"/>
</dbReference>
<accession>A0A1U7HG70</accession>
<dbReference type="InterPro" id="IPR019832">
    <property type="entry name" value="Mn/Fe_SOD_C"/>
</dbReference>
<dbReference type="SUPFAM" id="SSF54719">
    <property type="entry name" value="Fe,Mn superoxide dismutase (SOD), C-terminal domain"/>
    <property type="match status" value="1"/>
</dbReference>
<dbReference type="InterPro" id="IPR019546">
    <property type="entry name" value="TAT_signal_bac_arc"/>
</dbReference>
<dbReference type="InterPro" id="IPR036324">
    <property type="entry name" value="Mn/Fe_SOD_N_sf"/>
</dbReference>
<dbReference type="GO" id="GO:0004784">
    <property type="term" value="F:superoxide dismutase activity"/>
    <property type="evidence" value="ECO:0007669"/>
    <property type="project" value="UniProtKB-EC"/>
</dbReference>
<dbReference type="InterPro" id="IPR019833">
    <property type="entry name" value="Mn/Fe_SOD_BS"/>
</dbReference>
<dbReference type="PANTHER" id="PTHR43595:SF2">
    <property type="entry name" value="SMALL RIBOSOMAL SUBUNIT PROTEIN MS42"/>
    <property type="match status" value="1"/>
</dbReference>
<protein>
    <recommendedName>
        <fullName evidence="3 7">Superoxide dismutase</fullName>
        <ecNumber evidence="3 7">1.15.1.1</ecNumber>
    </recommendedName>
</protein>
<comment type="similarity">
    <text evidence="1 7">Belongs to the iron/manganese superoxide dismutase family.</text>
</comment>
<dbReference type="PROSITE" id="PS00088">
    <property type="entry name" value="SOD_MN"/>
    <property type="match status" value="1"/>
</dbReference>
<comment type="function">
    <text evidence="7">Destroys radicals which are normally produced within the cells and which are toxic to biological systems.</text>
</comment>
<keyword evidence="4 6" id="KW-0479">Metal-binding</keyword>
<evidence type="ECO:0000256" key="6">
    <source>
        <dbReference type="PIRSR" id="PIRSR000349-1"/>
    </source>
</evidence>
<dbReference type="Gene3D" id="3.55.40.20">
    <property type="entry name" value="Iron/manganese superoxide dismutase, C-terminal domain"/>
    <property type="match status" value="1"/>
</dbReference>
<dbReference type="InterPro" id="IPR019831">
    <property type="entry name" value="Mn/Fe_SOD_N"/>
</dbReference>
<comment type="catalytic activity">
    <reaction evidence="7">
        <text>2 superoxide + 2 H(+) = H2O2 + O2</text>
        <dbReference type="Rhea" id="RHEA:20696"/>
        <dbReference type="ChEBI" id="CHEBI:15378"/>
        <dbReference type="ChEBI" id="CHEBI:15379"/>
        <dbReference type="ChEBI" id="CHEBI:16240"/>
        <dbReference type="ChEBI" id="CHEBI:18421"/>
        <dbReference type="EC" id="1.15.1.1"/>
    </reaction>
</comment>
<dbReference type="OrthoDB" id="9803125at2"/>
<proteinExistence type="inferred from homology"/>
<gene>
    <name evidence="10" type="ORF">NIES593_12345</name>
</gene>
<comment type="caution">
    <text evidence="10">The sequence shown here is derived from an EMBL/GenBank/DDBJ whole genome shotgun (WGS) entry which is preliminary data.</text>
</comment>
<dbReference type="Gene3D" id="1.10.287.990">
    <property type="entry name" value="Fe,Mn superoxide dismutase (SOD) domain"/>
    <property type="match status" value="1"/>
</dbReference>
<dbReference type="InterPro" id="IPR006311">
    <property type="entry name" value="TAT_signal"/>
</dbReference>
<dbReference type="SUPFAM" id="SSF46609">
    <property type="entry name" value="Fe,Mn superoxide dismutase (SOD), N-terminal domain"/>
    <property type="match status" value="1"/>
</dbReference>
<dbReference type="Pfam" id="PF02777">
    <property type="entry name" value="Sod_Fe_C"/>
    <property type="match status" value="1"/>
</dbReference>
<dbReference type="Proteomes" id="UP000186868">
    <property type="component" value="Unassembled WGS sequence"/>
</dbReference>
<dbReference type="FunFam" id="3.55.40.20:FF:000001">
    <property type="entry name" value="Superoxide dismutase"/>
    <property type="match status" value="1"/>
</dbReference>
<keyword evidence="5 7" id="KW-0560">Oxidoreductase</keyword>
<dbReference type="NCBIfam" id="TIGR01409">
    <property type="entry name" value="TAT_signal_seq"/>
    <property type="match status" value="1"/>
</dbReference>
<feature type="domain" description="Manganese/iron superoxide dismutase N-terminal" evidence="8">
    <location>
        <begin position="40"/>
        <end position="127"/>
    </location>
</feature>
<evidence type="ECO:0000313" key="11">
    <source>
        <dbReference type="Proteomes" id="UP000186868"/>
    </source>
</evidence>
<dbReference type="PRINTS" id="PR01703">
    <property type="entry name" value="MNSODISMTASE"/>
</dbReference>
<dbReference type="GO" id="GO:0005737">
    <property type="term" value="C:cytoplasm"/>
    <property type="evidence" value="ECO:0007669"/>
    <property type="project" value="TreeGrafter"/>
</dbReference>
<dbReference type="FunFam" id="1.10.287.990:FF:000001">
    <property type="entry name" value="Superoxide dismutase"/>
    <property type="match status" value="1"/>
</dbReference>
<evidence type="ECO:0000256" key="2">
    <source>
        <dbReference type="ARBA" id="ARBA00011738"/>
    </source>
</evidence>
<dbReference type="PIRSF" id="PIRSF000349">
    <property type="entry name" value="SODismutase"/>
    <property type="match status" value="1"/>
</dbReference>
<feature type="binding site" evidence="6">
    <location>
        <position position="202"/>
    </location>
    <ligand>
        <name>Mn(2+)</name>
        <dbReference type="ChEBI" id="CHEBI:29035"/>
    </ligand>
</feature>
<feature type="domain" description="Manganese/iron superoxide dismutase C-terminal" evidence="9">
    <location>
        <begin position="134"/>
        <end position="235"/>
    </location>
</feature>
<evidence type="ECO:0000259" key="9">
    <source>
        <dbReference type="Pfam" id="PF02777"/>
    </source>
</evidence>
<feature type="binding site" evidence="6">
    <location>
        <position position="64"/>
    </location>
    <ligand>
        <name>Mn(2+)</name>
        <dbReference type="ChEBI" id="CHEBI:29035"/>
    </ligand>
</feature>
<evidence type="ECO:0000256" key="3">
    <source>
        <dbReference type="ARBA" id="ARBA00012682"/>
    </source>
</evidence>
<sequence>MTINRRNFLFLLGATTGTAALGLYPKTSFAQSQGSEEKPFKAIPLPYAYDALEPYIDAETMRFHHDKHYATYTKNFNAAISKYPQLANQSAEEIISDLDRLPQDIRTTVRNNGGGYVNHTMFWEIMSPKGGDRPTGELARAIDKTFGSFDKFKTAFNDTGSKQFGSGWAWLVLDRNKQLKIMGTPNQDSPLMMGMYPVMGNDVWEHAYYLKYRNERGKYLDAWWNVVNWDEVNKRYQQAMAS</sequence>
<reference evidence="10 11" key="1">
    <citation type="submission" date="2016-11" db="EMBL/GenBank/DDBJ databases">
        <title>Draft Genome Sequences of Nine Cyanobacterial Strains from Diverse Habitats.</title>
        <authorList>
            <person name="Zhu T."/>
            <person name="Hou S."/>
            <person name="Lu X."/>
            <person name="Hess W.R."/>
        </authorList>
    </citation>
    <scope>NUCLEOTIDE SEQUENCE [LARGE SCALE GENOMIC DNA]</scope>
    <source>
        <strain evidence="10 11">NIES-593</strain>
    </source>
</reference>
<feature type="binding site" evidence="6">
    <location>
        <position position="119"/>
    </location>
    <ligand>
        <name>Mn(2+)</name>
        <dbReference type="ChEBI" id="CHEBI:29035"/>
    </ligand>
</feature>
<dbReference type="STRING" id="1921803.NIES593_12345"/>
<evidence type="ECO:0000259" key="8">
    <source>
        <dbReference type="Pfam" id="PF00081"/>
    </source>
</evidence>
<dbReference type="EMBL" id="MRCB01000013">
    <property type="protein sequence ID" value="OKH22577.1"/>
    <property type="molecule type" value="Genomic_DNA"/>
</dbReference>
<organism evidence="10 11">
    <name type="scientific">Hydrococcus rivularis NIES-593</name>
    <dbReference type="NCBI Taxonomy" id="1921803"/>
    <lineage>
        <taxon>Bacteria</taxon>
        <taxon>Bacillati</taxon>
        <taxon>Cyanobacteriota</taxon>
        <taxon>Cyanophyceae</taxon>
        <taxon>Pleurocapsales</taxon>
        <taxon>Hydrococcaceae</taxon>
        <taxon>Hydrococcus</taxon>
    </lineage>
</organism>
<dbReference type="EC" id="1.15.1.1" evidence="3 7"/>
<name>A0A1U7HG70_9CYAN</name>
<dbReference type="GO" id="GO:0046872">
    <property type="term" value="F:metal ion binding"/>
    <property type="evidence" value="ECO:0007669"/>
    <property type="project" value="UniProtKB-KW"/>
</dbReference>
<comment type="subunit">
    <text evidence="2">Homodimer.</text>
</comment>